<evidence type="ECO:0000256" key="1">
    <source>
        <dbReference type="ARBA" id="ARBA00022670"/>
    </source>
</evidence>
<dbReference type="SUPFAM" id="SSF69318">
    <property type="entry name" value="Integrin alpha N-terminal domain"/>
    <property type="match status" value="1"/>
</dbReference>
<dbReference type="GO" id="GO:0004252">
    <property type="term" value="F:serine-type endopeptidase activity"/>
    <property type="evidence" value="ECO:0007669"/>
    <property type="project" value="InterPro"/>
</dbReference>
<keyword evidence="1" id="KW-0645">Protease</keyword>
<keyword evidence="2" id="KW-0378">Hydrolase</keyword>
<dbReference type="Gene3D" id="2.130.10.10">
    <property type="entry name" value="YVTN repeat-like/Quinoprotein amine dehydrogenase"/>
    <property type="match status" value="3"/>
</dbReference>
<feature type="domain" description="P/Homo B" evidence="4">
    <location>
        <begin position="1024"/>
        <end position="1182"/>
    </location>
</feature>
<dbReference type="Gene3D" id="2.120.10.10">
    <property type="match status" value="1"/>
</dbReference>
<dbReference type="Gene3D" id="2.60.120.260">
    <property type="entry name" value="Galactose-binding domain-like"/>
    <property type="match status" value="3"/>
</dbReference>
<dbReference type="RefSeq" id="WP_148599189.1">
    <property type="nucleotide sequence ID" value="NZ_CP042998.1"/>
</dbReference>
<dbReference type="Gene3D" id="2.60.40.10">
    <property type="entry name" value="Immunoglobulins"/>
    <property type="match status" value="1"/>
</dbReference>
<feature type="region of interest" description="Disordered" evidence="3">
    <location>
        <begin position="3112"/>
        <end position="3134"/>
    </location>
</feature>
<reference evidence="5 6" key="1">
    <citation type="submission" date="2019-08" db="EMBL/GenBank/DDBJ databases">
        <title>Deep-cultivation of Planctomycetes and their phenomic and genomic characterization uncovers novel biology.</title>
        <authorList>
            <person name="Wiegand S."/>
            <person name="Jogler M."/>
            <person name="Boedeker C."/>
            <person name="Pinto D."/>
            <person name="Vollmers J."/>
            <person name="Rivas-Marin E."/>
            <person name="Kohn T."/>
            <person name="Peeters S.H."/>
            <person name="Heuer A."/>
            <person name="Rast P."/>
            <person name="Oberbeckmann S."/>
            <person name="Bunk B."/>
            <person name="Jeske O."/>
            <person name="Meyerdierks A."/>
            <person name="Storesund J.E."/>
            <person name="Kallscheuer N."/>
            <person name="Luecker S."/>
            <person name="Lage O.M."/>
            <person name="Pohl T."/>
            <person name="Merkel B.J."/>
            <person name="Hornburger P."/>
            <person name="Mueller R.-W."/>
            <person name="Bruemmer F."/>
            <person name="Labrenz M."/>
            <person name="Spormann A.M."/>
            <person name="Op den Camp H."/>
            <person name="Overmann J."/>
            <person name="Amann R."/>
            <person name="Jetten M.S.M."/>
            <person name="Mascher T."/>
            <person name="Medema M.H."/>
            <person name="Devos D.P."/>
            <person name="Kaster A.-K."/>
            <person name="Ovreas L."/>
            <person name="Rohde M."/>
            <person name="Galperin M.Y."/>
            <person name="Jogler C."/>
        </authorList>
    </citation>
    <scope>NUCLEOTIDE SEQUENCE [LARGE SCALE GENOMIC DNA]</scope>
    <source>
        <strain evidence="5 6">OJF2</strain>
        <plasmid evidence="6">pojf2_1</plasmid>
    </source>
</reference>
<dbReference type="GO" id="GO:0006508">
    <property type="term" value="P:proteolysis"/>
    <property type="evidence" value="ECO:0007669"/>
    <property type="project" value="UniProtKB-KW"/>
</dbReference>
<keyword evidence="6" id="KW-1185">Reference proteome</keyword>
<evidence type="ECO:0000313" key="5">
    <source>
        <dbReference type="EMBL" id="QEH39304.1"/>
    </source>
</evidence>
<dbReference type="EMBL" id="CP042998">
    <property type="protein sequence ID" value="QEH39304.1"/>
    <property type="molecule type" value="Genomic_DNA"/>
</dbReference>
<name>A0A5B9WGK4_9BACT</name>
<accession>A0A5B9WGK4</accession>
<dbReference type="InterPro" id="IPR002884">
    <property type="entry name" value="P_dom"/>
</dbReference>
<evidence type="ECO:0000313" key="6">
    <source>
        <dbReference type="Proteomes" id="UP000324233"/>
    </source>
</evidence>
<feature type="region of interest" description="Disordered" evidence="3">
    <location>
        <begin position="626"/>
        <end position="659"/>
    </location>
</feature>
<dbReference type="SUPFAM" id="SSF50939">
    <property type="entry name" value="Sialidases"/>
    <property type="match status" value="1"/>
</dbReference>
<protein>
    <submittedName>
        <fullName evidence="5">Proprotein convertase P-domain protein</fullName>
    </submittedName>
</protein>
<dbReference type="SUPFAM" id="SSF49785">
    <property type="entry name" value="Galactose-binding domain-like"/>
    <property type="match status" value="1"/>
</dbReference>
<dbReference type="OrthoDB" id="218789at2"/>
<keyword evidence="5" id="KW-0614">Plasmid</keyword>
<dbReference type="Proteomes" id="UP000324233">
    <property type="component" value="Plasmid pOJF2_1"/>
</dbReference>
<dbReference type="InterPro" id="IPR036278">
    <property type="entry name" value="Sialidase_sf"/>
</dbReference>
<sequence length="3302" mass="337386">MRTGASGVFSEEIRDQARPDVRLRKTRKSRLRRNALEYLESRTLLATIPAAQYAANAAVSLPGGGGNDSASQVAVDRYNPQHLVSVWVRTDPNLAPANITVVEGAFSTNGGQSWTSFSPTVGPQLDAAVAPPTTGPPTFYTQTINPLVGFDASHNFYVLTQQTNGGNTSGALILTKFNFSGGAPAQQSFVNPASGGTRSFNIVNQYTSDPIVYPTMTIDDNVASYTDPSTGAVQADPSSNAVWIGWTTNSAIPQGFTPANQWNPNRVLVTASTDGGQNFSASVAVSDNTNFSTHREATPRIAISQGTPGGAAGGQATIIWTDMDVTSTASPPFNVIQSSTVTGPVVVAAAGQGGLTNPAVDPGNNQPFQPQTTSFPLQVSVTAPGFSLSNLSVTLNMFQAALGEISATLVAPNGVASARLFSNNVDASGTTINGGLTGANLGRSASTQFIGTTFNDNAPRGITAGTAPYVGTFQAQDSLLDAFSGLSASQLSGTWHLVITTFRNTAPGQGVPANQVVNWNLKLNSGMVDGVDRTVATTQVVSPVPSANPFPTYSRTSAAAGAAGIGPGLQIAQDNTLGSFSAHQNRLYVVYVDYQNITVGSGAGVKNPADNTDIFLVTSDDGGLTWSSPTVVNDDLGQKDGHTEASNAGGGDQQSGRPQFLPSVAVDQATGTLVVAFRDSRDDASRARSAVYVTASTDGGTSFNQQIYANNAQTATDAITGATVTLAPETDNLAGLTPATAFGFGSAPGLAVFGGTIVPVWAANFNIATWNGTAVVGNPLHTVARPLHIAAGPRIVDSTMGPVAAPATSFTVTFDRPVDPLSFTKDDAQVYFHDTINGDAFVQLPVTAVQPITQGADGATVFRITFDSSGLSNPTGTYSYLIRPEIADRIRIANTDGTTKSLGNMMDQNADGTAGSDPITAPFNGRTPGDVYAAPYPTPKNAITFTSALSILTPPFDQTTLPLIVSGPQVVSTSTGSNGNLVLNGTNSTVTVTFDRPVKVYDPSNPLHGFSPDKVLQIMGPTGSVIGPKTFPSSPSTANVDIPDATSGGPGTLTQSITIPNSGGTFRIADMAVVLNITHARLSDLSASLIAPDGVTTIPLFLAGGLSGSNLSGTTFSESSSLNVSQGSAPYSGVFRPSGSFSVLDGKVADGTWKLVVSDNVVGVTGKLLNWSLVLTPGVEVAPINASGGFATAFTVTFPVQELGGTYAIQLSPDIFDQKGQGLDTNRNAGLDVLRGEAQNVPTAGVNYGSGNVALTIPSATSGGSSTTPGTVSSTINIPDNFLIQGQTASGQSGIQVSFNIAYANDPDLTATLYYHKGQSDEVSVTLFSGVGGGPNTANFSNTTLDDNSRTPIQQANAPFFGTFNPQQSLLTAFQGLTSGGAWTLVVSSSSTSLTGKLNSWSLSFQKPLPTSGLGEPVADRVSASFRIFTMDPTNPLSHTTWTAVGPAAISDRSGRIGGLAMDPSDPTGNTVYVGGASGGIWKTTNFLTTDPAGPTYVPLTSFGPTNAVNIGGIAVFGRNNDPNQSIVVAATGEGDTQSPGVGFLISKDGGATWALYDSTTNVDASGNLLPYNSASRDRAFVGTTSFKVVVDPTLTPTGNVIIYAALSGGNGGIWRSIDTGAHWTLMRAGQATDVVLDPASATGVADGNLQILYGAFRGDGVYLSPNRGQVWNQMTGQQGNGLIFNTVNNQNVNPATKPSPNGAQGRIVLAKPALTGNRAQDRLYEGWLYAAVSNPDGTFNGLYQTKDYGANWTQVRIPTLPAVPGAGGQHVQAVPSNDVSLNDYPILGGAPGGLPAQGNYNITMAVDPNNPNIVYLGGAQHGDTGLIRIDATNIWDAHNLTATSAVAKDGALSLNSTGAVTITDPKFSLPPSFINLISNPSSPFLTQSTVRVNNASAFTNNGFGVEWIPFDLGGTDAHRAYTFVDPLTGLTRLVIGDDQGVFSGLDDNGTYVSRIGNVSMPGVNRNGNIQITQFYFGAIQPSFVAAANANALIFGSAQDDGGPASDGDLLNNGNLTWSGPGGDAGGVATDQQGSGTLLQYWWPCCGGDITNFFQVNGDGRTTGLIQQANGGNTPDPQWPFLGTINFAVNPINSSQILISSGTGRVFSTETQGVTWNEIGAPSVFGASSPSMALAYGAPDPNAPGGIGNLGNFLYVGTAGGKIFVSQTGGGTLGSGNAWTDISNGLDGSAVQRIVTNPNRGSHEAYAITSRGVYYLADSIPSASNTPTWTNITGNLFNLAFPIFGQTYDPSTVSTNPYTLAASLTALVADWRYAIPDDPTNPSGPVHPVLYASANSGVYRSIDKGVTWTFFPDQSLDGSSADGGYLPHANFSDLDVALGNIDPSTGRPNLAGPYDPTNPTGNADPDLLLATSYGNGSFGIRLAPLVFPGTVAVDPSNVNGTAADGTPIVTTATPTIDGLSAITGFGNATRITIVDVTDPANPRIIGGFDKDNAAATNKAASWTDASGNFKITTNSGEAGFQTNGLKTIKVFATDDAGAVGDQLTLSFTLSAKNLPPTSPPSQATLAITSKTVSLGGTVFATLPLSFGGNTDTNVTSVQLLKLVGGVPTPFSPALVTTVVDPTTGAFSFAGLTGATFPDGTYQLIARATNAKGSTDSTPITFTVKTNGPTQDPTLGLLAADDSGIVGDNITNVRIPVFAGTVGAANANTIIQLYKWDAVAKKPTGSVLATATADGSGNFSIHLPTALVDGAITVVATAVDALGNKGPGTNYQPVTVTVVTVGSDYGGNPIDAGLATTANPAQSQAALFVRGTDGKGTWFALPSSPSNVPIWFTTGKAIGTSTDIPLQADYDGDGKVDLIAYNRATALWTINESFTGSTLSFTLGTAGGSASAGSIPFVGNFDGPGASQIGVYDVVTTASGRVGQWTILNANGTRSTVQFGLEGDVPAVGDYDGTGRDQLAVFRPSTGQFFVYQGAGNQVETITIPGISPSSSLIPVPGQYDNTVSSHRTEAAVFDQATGLFAILGPSGVRTVAFQAGDVPVSADYLGNGSDQPAVYRPGTFQFLEKDPTDSSGNKDLVIATFNGLGTQTAVPPASPLFYLLNAATTGTGTGGGNNGGGNNGGGNNGGGNNGGGNNGGGNNGGGDNGGGNNGGGDNGGGNNGGGDNGGGNNGGGNNGGGTTAPTIATTVGFANGTASEVNGVIYVRPGVKPWLTGTAPVGSVVTLLLSGKGIKGQRIVATTTANAAGAFAFHVTKPRLVRGNYTFLVQSQGPSGTAIGGVGFKVGTPPRVRPAVTAHAAAQARPVVRLQALGSQAGPAAANAAVIDEAIGSVMRARNLFRKNGK</sequence>
<organism evidence="5 6">
    <name type="scientific">Aquisphaera giovannonii</name>
    <dbReference type="NCBI Taxonomy" id="406548"/>
    <lineage>
        <taxon>Bacteria</taxon>
        <taxon>Pseudomonadati</taxon>
        <taxon>Planctomycetota</taxon>
        <taxon>Planctomycetia</taxon>
        <taxon>Isosphaerales</taxon>
        <taxon>Isosphaeraceae</taxon>
        <taxon>Aquisphaera</taxon>
    </lineage>
</organism>
<dbReference type="Pfam" id="PF19077">
    <property type="entry name" value="Big_13"/>
    <property type="match status" value="1"/>
</dbReference>
<dbReference type="InterPro" id="IPR044016">
    <property type="entry name" value="Big_13"/>
</dbReference>
<dbReference type="InterPro" id="IPR013783">
    <property type="entry name" value="Ig-like_fold"/>
</dbReference>
<dbReference type="InterPro" id="IPR028994">
    <property type="entry name" value="Integrin_alpha_N"/>
</dbReference>
<dbReference type="PROSITE" id="PS51829">
    <property type="entry name" value="P_HOMO_B"/>
    <property type="match status" value="2"/>
</dbReference>
<dbReference type="KEGG" id="agv:OJF2_79190"/>
<dbReference type="Pfam" id="PF01483">
    <property type="entry name" value="P_proprotein"/>
    <property type="match status" value="1"/>
</dbReference>
<dbReference type="InterPro" id="IPR008979">
    <property type="entry name" value="Galactose-bd-like_sf"/>
</dbReference>
<feature type="domain" description="P/Homo B" evidence="4">
    <location>
        <begin position="1240"/>
        <end position="1417"/>
    </location>
</feature>
<evidence type="ECO:0000259" key="4">
    <source>
        <dbReference type="PROSITE" id="PS51829"/>
    </source>
</evidence>
<proteinExistence type="predicted"/>
<evidence type="ECO:0000256" key="3">
    <source>
        <dbReference type="SAM" id="MobiDB-lite"/>
    </source>
</evidence>
<dbReference type="CDD" id="cd15482">
    <property type="entry name" value="Sialidase_non-viral"/>
    <property type="match status" value="1"/>
</dbReference>
<dbReference type="SUPFAM" id="SSF110296">
    <property type="entry name" value="Oligoxyloglucan reducing end-specific cellobiohydrolase"/>
    <property type="match status" value="1"/>
</dbReference>
<evidence type="ECO:0000256" key="2">
    <source>
        <dbReference type="ARBA" id="ARBA00022801"/>
    </source>
</evidence>
<geneLocation type="plasmid" evidence="6">
    <name>pojf2_1</name>
</geneLocation>
<dbReference type="InterPro" id="IPR015943">
    <property type="entry name" value="WD40/YVTN_repeat-like_dom_sf"/>
</dbReference>
<gene>
    <name evidence="5" type="ORF">OJF2_79190</name>
</gene>